<dbReference type="InterPro" id="IPR001940">
    <property type="entry name" value="Peptidase_S1C"/>
</dbReference>
<evidence type="ECO:0000256" key="3">
    <source>
        <dbReference type="ARBA" id="ARBA00022801"/>
    </source>
</evidence>
<dbReference type="SUPFAM" id="SSF50156">
    <property type="entry name" value="PDZ domain-like"/>
    <property type="match status" value="1"/>
</dbReference>
<dbReference type="EMBL" id="CP042425">
    <property type="protein sequence ID" value="QEL20059.1"/>
    <property type="molecule type" value="Genomic_DNA"/>
</dbReference>
<keyword evidence="7" id="KW-1185">Reference proteome</keyword>
<keyword evidence="2 6" id="KW-0645">Protease</keyword>
<proteinExistence type="inferred from homology"/>
<dbReference type="Gene3D" id="2.30.42.10">
    <property type="match status" value="1"/>
</dbReference>
<dbReference type="InterPro" id="IPR009003">
    <property type="entry name" value="Peptidase_S1_PA"/>
</dbReference>
<dbReference type="GO" id="GO:0004252">
    <property type="term" value="F:serine-type endopeptidase activity"/>
    <property type="evidence" value="ECO:0007669"/>
    <property type="project" value="InterPro"/>
</dbReference>
<keyword evidence="4" id="KW-0732">Signal</keyword>
<evidence type="ECO:0000313" key="6">
    <source>
        <dbReference type="EMBL" id="QEL20059.1"/>
    </source>
</evidence>
<sequence length="371" mass="39745">MSFRRFALALLLSPLFAISIPAADTKKVVWDPTRTTAPDTVEEVKALQDTVKDLVEKVTPATVALILGEVDPSKPGPQSVGAGSGVIVSADGLVLTAAHVVEPPVFGFGVPGQRRERDRKPPVLRLRLPGNIEVKGKILGTNARLDSGMVKIDEPVPEGATWPGAKEGKWPFVEIGDSTKVHKGQWVVSLGHPGGPKPDRRAPVRLGQIVEAGDGAKILRSDCTLVGGDSGGPLFDLTGKLVGIHSRIGEKLDDNIHVAAKAYQDEWKRLVRGDVIGRDATAVMGVILSREKSKQPRIDDFPPDSPAEKAGLKKGDLIVKLNGQAVPTSEDFDDMMAQLRPNDVATVEVQRGDETLEAKVTLARVRRRAAN</sequence>
<evidence type="ECO:0000313" key="7">
    <source>
        <dbReference type="Proteomes" id="UP000324974"/>
    </source>
</evidence>
<dbReference type="PANTHER" id="PTHR22939:SF129">
    <property type="entry name" value="SERINE PROTEASE HTRA2, MITOCHONDRIAL"/>
    <property type="match status" value="1"/>
</dbReference>
<evidence type="ECO:0000256" key="2">
    <source>
        <dbReference type="ARBA" id="ARBA00022670"/>
    </source>
</evidence>
<feature type="signal peptide" evidence="4">
    <location>
        <begin position="1"/>
        <end position="22"/>
    </location>
</feature>
<dbReference type="AlphaFoldDB" id="A0A5C1AKZ0"/>
<dbReference type="PRINTS" id="PR00834">
    <property type="entry name" value="PROTEASES2C"/>
</dbReference>
<comment type="similarity">
    <text evidence="1">Belongs to the peptidase S1C family.</text>
</comment>
<organism evidence="6 7">
    <name type="scientific">Limnoglobus roseus</name>
    <dbReference type="NCBI Taxonomy" id="2598579"/>
    <lineage>
        <taxon>Bacteria</taxon>
        <taxon>Pseudomonadati</taxon>
        <taxon>Planctomycetota</taxon>
        <taxon>Planctomycetia</taxon>
        <taxon>Gemmatales</taxon>
        <taxon>Gemmataceae</taxon>
        <taxon>Limnoglobus</taxon>
    </lineage>
</organism>
<keyword evidence="3" id="KW-0378">Hydrolase</keyword>
<dbReference type="Proteomes" id="UP000324974">
    <property type="component" value="Chromosome"/>
</dbReference>
<dbReference type="Pfam" id="PF13365">
    <property type="entry name" value="Trypsin_2"/>
    <property type="match status" value="1"/>
</dbReference>
<dbReference type="InterPro" id="IPR036034">
    <property type="entry name" value="PDZ_sf"/>
</dbReference>
<evidence type="ECO:0000259" key="5">
    <source>
        <dbReference type="PROSITE" id="PS50106"/>
    </source>
</evidence>
<feature type="chain" id="PRO_5023032474" evidence="4">
    <location>
        <begin position="23"/>
        <end position="371"/>
    </location>
</feature>
<dbReference type="SUPFAM" id="SSF50494">
    <property type="entry name" value="Trypsin-like serine proteases"/>
    <property type="match status" value="1"/>
</dbReference>
<feature type="domain" description="PDZ" evidence="5">
    <location>
        <begin position="276"/>
        <end position="326"/>
    </location>
</feature>
<dbReference type="PROSITE" id="PS50106">
    <property type="entry name" value="PDZ"/>
    <property type="match status" value="1"/>
</dbReference>
<dbReference type="OrthoDB" id="248175at2"/>
<evidence type="ECO:0000256" key="4">
    <source>
        <dbReference type="SAM" id="SignalP"/>
    </source>
</evidence>
<dbReference type="InterPro" id="IPR001478">
    <property type="entry name" value="PDZ"/>
</dbReference>
<name>A0A5C1AKZ0_9BACT</name>
<accession>A0A5C1AKZ0</accession>
<dbReference type="GO" id="GO:0006508">
    <property type="term" value="P:proteolysis"/>
    <property type="evidence" value="ECO:0007669"/>
    <property type="project" value="UniProtKB-KW"/>
</dbReference>
<protein>
    <submittedName>
        <fullName evidence="6">Serine protease</fullName>
    </submittedName>
</protein>
<dbReference type="InterPro" id="IPR043504">
    <property type="entry name" value="Peptidase_S1_PA_chymotrypsin"/>
</dbReference>
<dbReference type="Pfam" id="PF13180">
    <property type="entry name" value="PDZ_2"/>
    <property type="match status" value="1"/>
</dbReference>
<dbReference type="RefSeq" id="WP_149114388.1">
    <property type="nucleotide sequence ID" value="NZ_CP042425.1"/>
</dbReference>
<reference evidence="7" key="1">
    <citation type="submission" date="2019-08" db="EMBL/GenBank/DDBJ databases">
        <title>Limnoglobus roseus gen. nov., sp. nov., a novel freshwater planctomycete with a giant genome from the family Gemmataceae.</title>
        <authorList>
            <person name="Kulichevskaya I.S."/>
            <person name="Naumoff D.G."/>
            <person name="Miroshnikov K."/>
            <person name="Ivanova A."/>
            <person name="Philippov D.A."/>
            <person name="Hakobyan A."/>
            <person name="Rijpstra I.C."/>
            <person name="Sinninghe Damste J.S."/>
            <person name="Liesack W."/>
            <person name="Dedysh S.N."/>
        </authorList>
    </citation>
    <scope>NUCLEOTIDE SEQUENCE [LARGE SCALE GENOMIC DNA]</scope>
    <source>
        <strain evidence="7">PX52</strain>
    </source>
</reference>
<evidence type="ECO:0000256" key="1">
    <source>
        <dbReference type="ARBA" id="ARBA00010541"/>
    </source>
</evidence>
<dbReference type="KEGG" id="lrs:PX52LOC_07145"/>
<dbReference type="PANTHER" id="PTHR22939">
    <property type="entry name" value="SERINE PROTEASE FAMILY S1C HTRA-RELATED"/>
    <property type="match status" value="1"/>
</dbReference>
<dbReference type="SMART" id="SM00228">
    <property type="entry name" value="PDZ"/>
    <property type="match status" value="1"/>
</dbReference>
<gene>
    <name evidence="6" type="ORF">PX52LOC_07145</name>
</gene>
<dbReference type="Gene3D" id="2.40.10.10">
    <property type="entry name" value="Trypsin-like serine proteases"/>
    <property type="match status" value="2"/>
</dbReference>